<feature type="region of interest" description="Disordered" evidence="6">
    <location>
        <begin position="1"/>
        <end position="37"/>
    </location>
</feature>
<evidence type="ECO:0000256" key="6">
    <source>
        <dbReference type="SAM" id="MobiDB-lite"/>
    </source>
</evidence>
<keyword evidence="2" id="KW-0256">Endoplasmic reticulum</keyword>
<evidence type="ECO:0000256" key="1">
    <source>
        <dbReference type="ARBA" id="ARBA00022692"/>
    </source>
</evidence>
<keyword evidence="5" id="KW-0968">Cytoplasmic vesicle</keyword>
<dbReference type="InParanoid" id="A0A2V0NUW0"/>
<evidence type="ECO:0000256" key="4">
    <source>
        <dbReference type="ARBA" id="ARBA00023136"/>
    </source>
</evidence>
<feature type="transmembrane region" description="Helical" evidence="7">
    <location>
        <begin position="99"/>
        <end position="121"/>
    </location>
</feature>
<evidence type="ECO:0000313" key="9">
    <source>
        <dbReference type="Proteomes" id="UP000247498"/>
    </source>
</evidence>
<reference evidence="8 9" key="1">
    <citation type="journal article" date="2018" name="Sci. Rep.">
        <title>Raphidocelis subcapitata (=Pseudokirchneriella subcapitata) provides an insight into genome evolution and environmental adaptations in the Sphaeropleales.</title>
        <authorList>
            <person name="Suzuki S."/>
            <person name="Yamaguchi H."/>
            <person name="Nakajima N."/>
            <person name="Kawachi M."/>
        </authorList>
    </citation>
    <scope>NUCLEOTIDE SEQUENCE [LARGE SCALE GENOMIC DNA]</scope>
    <source>
        <strain evidence="8 9">NIES-35</strain>
    </source>
</reference>
<evidence type="ECO:0000256" key="3">
    <source>
        <dbReference type="ARBA" id="ARBA00022989"/>
    </source>
</evidence>
<feature type="transmembrane region" description="Helical" evidence="7">
    <location>
        <begin position="58"/>
        <end position="79"/>
    </location>
</feature>
<keyword evidence="3 7" id="KW-1133">Transmembrane helix</keyword>
<name>A0A2V0NUW0_9CHLO</name>
<gene>
    <name evidence="8" type="ORF">Rsub_01628</name>
</gene>
<dbReference type="EMBL" id="BDRX01000006">
    <property type="protein sequence ID" value="GBF88727.1"/>
    <property type="molecule type" value="Genomic_DNA"/>
</dbReference>
<feature type="compositionally biased region" description="Basic and acidic residues" evidence="6">
    <location>
        <begin position="9"/>
        <end position="23"/>
    </location>
</feature>
<proteinExistence type="predicted"/>
<comment type="caution">
    <text evidence="8">The sequence shown here is derived from an EMBL/GenBank/DDBJ whole genome shotgun (WGS) entry which is preliminary data.</text>
</comment>
<keyword evidence="1 7" id="KW-0812">Transmembrane</keyword>
<dbReference type="InterPro" id="IPR019013">
    <property type="entry name" value="Vma21"/>
</dbReference>
<dbReference type="GO" id="GO:0070072">
    <property type="term" value="P:vacuolar proton-transporting V-type ATPase complex assembly"/>
    <property type="evidence" value="ECO:0007669"/>
    <property type="project" value="InterPro"/>
</dbReference>
<evidence type="ECO:0000256" key="7">
    <source>
        <dbReference type="SAM" id="Phobius"/>
    </source>
</evidence>
<dbReference type="Pfam" id="PF09446">
    <property type="entry name" value="VMA21"/>
    <property type="match status" value="1"/>
</dbReference>
<protein>
    <recommendedName>
        <fullName evidence="10">Vacuolar ATPase assembly integral membrane protein VMA21 homolog</fullName>
    </recommendedName>
</protein>
<evidence type="ECO:0000256" key="5">
    <source>
        <dbReference type="ARBA" id="ARBA00023329"/>
    </source>
</evidence>
<keyword evidence="4 7" id="KW-0472">Membrane</keyword>
<evidence type="ECO:0008006" key="10">
    <source>
        <dbReference type="Google" id="ProtNLM"/>
    </source>
</evidence>
<dbReference type="Proteomes" id="UP000247498">
    <property type="component" value="Unassembled WGS sequence"/>
</dbReference>
<sequence>MAVQRRVAAAKDKDSTREDEDTRPGPSEAAAAAAAPAAAQQAQAQAEQAILPRAAFNIGVHSVLMLVLPLGLFFASSYGLLDPVYARTFGIPREENKTLIGAVLAVLGVNVVIASFLVSAFNEPEPPPLKRD</sequence>
<organism evidence="8 9">
    <name type="scientific">Raphidocelis subcapitata</name>
    <dbReference type="NCBI Taxonomy" id="307507"/>
    <lineage>
        <taxon>Eukaryota</taxon>
        <taxon>Viridiplantae</taxon>
        <taxon>Chlorophyta</taxon>
        <taxon>core chlorophytes</taxon>
        <taxon>Chlorophyceae</taxon>
        <taxon>CS clade</taxon>
        <taxon>Sphaeropleales</taxon>
        <taxon>Selenastraceae</taxon>
        <taxon>Raphidocelis</taxon>
    </lineage>
</organism>
<evidence type="ECO:0000313" key="8">
    <source>
        <dbReference type="EMBL" id="GBF88727.1"/>
    </source>
</evidence>
<evidence type="ECO:0000256" key="2">
    <source>
        <dbReference type="ARBA" id="ARBA00022824"/>
    </source>
</evidence>
<accession>A0A2V0NUW0</accession>
<dbReference type="AlphaFoldDB" id="A0A2V0NUW0"/>
<dbReference type="GO" id="GO:0031410">
    <property type="term" value="C:cytoplasmic vesicle"/>
    <property type="evidence" value="ECO:0007669"/>
    <property type="project" value="UniProtKB-KW"/>
</dbReference>
<keyword evidence="9" id="KW-1185">Reference proteome</keyword>